<proteinExistence type="predicted"/>
<name>A0ABW6C078_9BACT</name>
<dbReference type="Proteomes" id="UP001597641">
    <property type="component" value="Unassembled WGS sequence"/>
</dbReference>
<evidence type="ECO:0000313" key="1">
    <source>
        <dbReference type="EMBL" id="MFD3002621.1"/>
    </source>
</evidence>
<dbReference type="RefSeq" id="WP_377488363.1">
    <property type="nucleotide sequence ID" value="NZ_JBHUOX010000018.1"/>
</dbReference>
<keyword evidence="2" id="KW-1185">Reference proteome</keyword>
<dbReference type="EMBL" id="JBHUOX010000018">
    <property type="protein sequence ID" value="MFD3002621.1"/>
    <property type="molecule type" value="Genomic_DNA"/>
</dbReference>
<sequence length="138" mass="15974">MESDEIKNYYIRTDQNRWDSSPFILGYEVKLSNNPALQHAICKQLAGVYPKWFKFSGWCEGCACYIVPVLPSKEEYSEYEKSILNGTDHKLKFPGIVKDVPLNFTRWVEENQYIENVPQFVKDNFTNGDITQGLVAHS</sequence>
<organism evidence="1 2">
    <name type="scientific">Pontibacter toksunensis</name>
    <dbReference type="NCBI Taxonomy" id="1332631"/>
    <lineage>
        <taxon>Bacteria</taxon>
        <taxon>Pseudomonadati</taxon>
        <taxon>Bacteroidota</taxon>
        <taxon>Cytophagia</taxon>
        <taxon>Cytophagales</taxon>
        <taxon>Hymenobacteraceae</taxon>
        <taxon>Pontibacter</taxon>
    </lineage>
</organism>
<gene>
    <name evidence="1" type="ORF">ACFS7Z_19780</name>
</gene>
<evidence type="ECO:0000313" key="2">
    <source>
        <dbReference type="Proteomes" id="UP001597641"/>
    </source>
</evidence>
<protein>
    <submittedName>
        <fullName evidence="1">Uncharacterized protein</fullName>
    </submittedName>
</protein>
<reference evidence="2" key="1">
    <citation type="journal article" date="2019" name="Int. J. Syst. Evol. Microbiol.">
        <title>The Global Catalogue of Microorganisms (GCM) 10K type strain sequencing project: providing services to taxonomists for standard genome sequencing and annotation.</title>
        <authorList>
            <consortium name="The Broad Institute Genomics Platform"/>
            <consortium name="The Broad Institute Genome Sequencing Center for Infectious Disease"/>
            <person name="Wu L."/>
            <person name="Ma J."/>
        </authorList>
    </citation>
    <scope>NUCLEOTIDE SEQUENCE [LARGE SCALE GENOMIC DNA]</scope>
    <source>
        <strain evidence="2">KCTC 23984</strain>
    </source>
</reference>
<accession>A0ABW6C078</accession>
<comment type="caution">
    <text evidence="1">The sequence shown here is derived from an EMBL/GenBank/DDBJ whole genome shotgun (WGS) entry which is preliminary data.</text>
</comment>